<feature type="compositionally biased region" description="Basic and acidic residues" evidence="1">
    <location>
        <begin position="65"/>
        <end position="81"/>
    </location>
</feature>
<reference evidence="2 3" key="1">
    <citation type="journal article" date="2023" name="G3 (Bethesda)">
        <title>A chromosome-length genome assembly and annotation of blackberry (Rubus argutus, cv. 'Hillquist').</title>
        <authorList>
            <person name="Bruna T."/>
            <person name="Aryal R."/>
            <person name="Dudchenko O."/>
            <person name="Sargent D.J."/>
            <person name="Mead D."/>
            <person name="Buti M."/>
            <person name="Cavallini A."/>
            <person name="Hytonen T."/>
            <person name="Andres J."/>
            <person name="Pham M."/>
            <person name="Weisz D."/>
            <person name="Mascagni F."/>
            <person name="Usai G."/>
            <person name="Natali L."/>
            <person name="Bassil N."/>
            <person name="Fernandez G.E."/>
            <person name="Lomsadze A."/>
            <person name="Armour M."/>
            <person name="Olukolu B."/>
            <person name="Poorten T."/>
            <person name="Britton C."/>
            <person name="Davik J."/>
            <person name="Ashrafi H."/>
            <person name="Aiden E.L."/>
            <person name="Borodovsky M."/>
            <person name="Worthington M."/>
        </authorList>
    </citation>
    <scope>NUCLEOTIDE SEQUENCE [LARGE SCALE GENOMIC DNA]</scope>
    <source>
        <strain evidence="2">PI 553951</strain>
    </source>
</reference>
<feature type="region of interest" description="Disordered" evidence="1">
    <location>
        <begin position="65"/>
        <end position="107"/>
    </location>
</feature>
<evidence type="ECO:0000256" key="1">
    <source>
        <dbReference type="SAM" id="MobiDB-lite"/>
    </source>
</evidence>
<proteinExistence type="predicted"/>
<keyword evidence="3" id="KW-1185">Reference proteome</keyword>
<sequence>MKKGNRRSKQTTEASTADDYEKREKRVRELEIENKDFQVTRSIFSFSFEFGDSVSFGVRVMLERGRKKEDGYGGEGKEERRRRLLSVEAGPTGFAAPSAGGGNDRRQ</sequence>
<gene>
    <name evidence="2" type="ORF">M0R45_016508</name>
</gene>
<accession>A0AAW1XV86</accession>
<feature type="region of interest" description="Disordered" evidence="1">
    <location>
        <begin position="1"/>
        <end position="25"/>
    </location>
</feature>
<comment type="caution">
    <text evidence="2">The sequence shown here is derived from an EMBL/GenBank/DDBJ whole genome shotgun (WGS) entry which is preliminary data.</text>
</comment>
<name>A0AAW1XV86_RUBAR</name>
<dbReference type="AlphaFoldDB" id="A0AAW1XV86"/>
<protein>
    <submittedName>
        <fullName evidence="2">Uncharacterized protein</fullName>
    </submittedName>
</protein>
<dbReference type="EMBL" id="JBEDUW010000003">
    <property type="protein sequence ID" value="KAK9939824.1"/>
    <property type="molecule type" value="Genomic_DNA"/>
</dbReference>
<organism evidence="2 3">
    <name type="scientific">Rubus argutus</name>
    <name type="common">Southern blackberry</name>
    <dbReference type="NCBI Taxonomy" id="59490"/>
    <lineage>
        <taxon>Eukaryota</taxon>
        <taxon>Viridiplantae</taxon>
        <taxon>Streptophyta</taxon>
        <taxon>Embryophyta</taxon>
        <taxon>Tracheophyta</taxon>
        <taxon>Spermatophyta</taxon>
        <taxon>Magnoliopsida</taxon>
        <taxon>eudicotyledons</taxon>
        <taxon>Gunneridae</taxon>
        <taxon>Pentapetalae</taxon>
        <taxon>rosids</taxon>
        <taxon>fabids</taxon>
        <taxon>Rosales</taxon>
        <taxon>Rosaceae</taxon>
        <taxon>Rosoideae</taxon>
        <taxon>Rosoideae incertae sedis</taxon>
        <taxon>Rubus</taxon>
    </lineage>
</organism>
<evidence type="ECO:0000313" key="2">
    <source>
        <dbReference type="EMBL" id="KAK9939824.1"/>
    </source>
</evidence>
<evidence type="ECO:0000313" key="3">
    <source>
        <dbReference type="Proteomes" id="UP001457282"/>
    </source>
</evidence>
<dbReference type="Proteomes" id="UP001457282">
    <property type="component" value="Unassembled WGS sequence"/>
</dbReference>